<feature type="transmembrane region" description="Helical" evidence="2">
    <location>
        <begin position="63"/>
        <end position="83"/>
    </location>
</feature>
<keyword evidence="4" id="KW-1185">Reference proteome</keyword>
<dbReference type="STRING" id="690850.Desaf_2998"/>
<keyword evidence="2" id="KW-0812">Transmembrane</keyword>
<dbReference type="PANTHER" id="PTHR33219">
    <property type="entry name" value="YLMG HOMOLOG PROTEIN 2, CHLOROPLASTIC"/>
    <property type="match status" value="1"/>
</dbReference>
<keyword evidence="2" id="KW-1133">Transmembrane helix</keyword>
<evidence type="ECO:0000313" key="3">
    <source>
        <dbReference type="EMBL" id="EGJ51300.1"/>
    </source>
</evidence>
<sequence length="99" mass="11495">MFLSNFLQAIAVVIEAILSIYFWIVIISALLSWVNPDPYNPIVRILRNLTEPVFMRLRRWMPFLIVGGFDLTPLVVLLGIQFLKIFVVQSLLQLAFTMR</sequence>
<evidence type="ECO:0000256" key="1">
    <source>
        <dbReference type="ARBA" id="ARBA00010894"/>
    </source>
</evidence>
<evidence type="ECO:0008006" key="5">
    <source>
        <dbReference type="Google" id="ProtNLM"/>
    </source>
</evidence>
<dbReference type="InterPro" id="IPR003425">
    <property type="entry name" value="CCB3/YggT"/>
</dbReference>
<dbReference type="EMBL" id="CP003221">
    <property type="protein sequence ID" value="EGJ51300.1"/>
    <property type="molecule type" value="Genomic_DNA"/>
</dbReference>
<feature type="transmembrane region" description="Helical" evidence="2">
    <location>
        <begin position="6"/>
        <end position="34"/>
    </location>
</feature>
<dbReference type="RefSeq" id="WP_005983718.1">
    <property type="nucleotide sequence ID" value="NC_016629.1"/>
</dbReference>
<proteinExistence type="inferred from homology"/>
<keyword evidence="2" id="KW-0472">Membrane</keyword>
<accession>F3Z2G7</accession>
<dbReference type="eggNOG" id="COG0762">
    <property type="taxonomic scope" value="Bacteria"/>
</dbReference>
<reference evidence="3 4" key="1">
    <citation type="journal article" date="2011" name="J. Bacteriol.">
        <title>Genome sequence of the mercury-methylating and pleomorphic Desulfovibrio africanus Strain Walvis Bay.</title>
        <authorList>
            <person name="Brown S.D."/>
            <person name="Wall J.D."/>
            <person name="Kucken A.M."/>
            <person name="Gilmour C.C."/>
            <person name="Podar M."/>
            <person name="Brandt C.C."/>
            <person name="Teshima H."/>
            <person name="Detter J.C."/>
            <person name="Han C.S."/>
            <person name="Land M.L."/>
            <person name="Lucas S."/>
            <person name="Han J."/>
            <person name="Pennacchio L."/>
            <person name="Nolan M."/>
            <person name="Pitluck S."/>
            <person name="Woyke T."/>
            <person name="Goodwin L."/>
            <person name="Palumbo A.V."/>
            <person name="Elias D.A."/>
        </authorList>
    </citation>
    <scope>NUCLEOTIDE SEQUENCE [LARGE SCALE GENOMIC DNA]</scope>
    <source>
        <strain evidence="3 4">Walvis Bay</strain>
    </source>
</reference>
<dbReference type="Pfam" id="PF02325">
    <property type="entry name" value="CCB3_YggT"/>
    <property type="match status" value="1"/>
</dbReference>
<protein>
    <recommendedName>
        <fullName evidence="5">YggT family protein</fullName>
    </recommendedName>
</protein>
<comment type="similarity">
    <text evidence="1">Belongs to the YggT family.</text>
</comment>
<dbReference type="KEGG" id="daf:Desaf_2998"/>
<dbReference type="GO" id="GO:0016020">
    <property type="term" value="C:membrane"/>
    <property type="evidence" value="ECO:0007669"/>
    <property type="project" value="InterPro"/>
</dbReference>
<name>F3Z2G7_DESAF</name>
<dbReference type="AlphaFoldDB" id="F3Z2G7"/>
<evidence type="ECO:0000313" key="4">
    <source>
        <dbReference type="Proteomes" id="UP000007844"/>
    </source>
</evidence>
<evidence type="ECO:0000256" key="2">
    <source>
        <dbReference type="SAM" id="Phobius"/>
    </source>
</evidence>
<organism evidence="3 4">
    <name type="scientific">Desulfocurvibacter africanus subsp. africanus str. Walvis Bay</name>
    <dbReference type="NCBI Taxonomy" id="690850"/>
    <lineage>
        <taxon>Bacteria</taxon>
        <taxon>Pseudomonadati</taxon>
        <taxon>Thermodesulfobacteriota</taxon>
        <taxon>Desulfovibrionia</taxon>
        <taxon>Desulfovibrionales</taxon>
        <taxon>Desulfovibrionaceae</taxon>
        <taxon>Desulfocurvibacter</taxon>
    </lineage>
</organism>
<gene>
    <name evidence="3" type="ORF">Desaf_2998</name>
</gene>
<dbReference type="PANTHER" id="PTHR33219:SF14">
    <property type="entry name" value="PROTEIN COFACTOR ASSEMBLY OF COMPLEX C SUBUNIT B CCB3, CHLOROPLASTIC-RELATED"/>
    <property type="match status" value="1"/>
</dbReference>
<dbReference type="Proteomes" id="UP000007844">
    <property type="component" value="Chromosome"/>
</dbReference>
<dbReference type="HOGENOM" id="CLU_136788_1_0_7"/>